<organism evidence="11 12">
    <name type="scientific">Spirosoma telluris</name>
    <dbReference type="NCBI Taxonomy" id="2183553"/>
    <lineage>
        <taxon>Bacteria</taxon>
        <taxon>Pseudomonadati</taxon>
        <taxon>Bacteroidota</taxon>
        <taxon>Cytophagia</taxon>
        <taxon>Cytophagales</taxon>
        <taxon>Cytophagaceae</taxon>
        <taxon>Spirosoma</taxon>
    </lineage>
</organism>
<evidence type="ECO:0000256" key="7">
    <source>
        <dbReference type="ARBA" id="ARBA00023049"/>
    </source>
</evidence>
<feature type="domain" description="Peptidase M43 pregnancy-associated plasma-A" evidence="9">
    <location>
        <begin position="177"/>
        <end position="326"/>
    </location>
</feature>
<dbReference type="InterPro" id="IPR045474">
    <property type="entry name" value="GEVED"/>
</dbReference>
<comment type="similarity">
    <text evidence="1">Belongs to the peptidase M43B family.</text>
</comment>
<dbReference type="OrthoDB" id="6385856at2"/>
<dbReference type="Proteomes" id="UP000249016">
    <property type="component" value="Unassembled WGS sequence"/>
</dbReference>
<proteinExistence type="inferred from homology"/>
<dbReference type="RefSeq" id="WP_111346564.1">
    <property type="nucleotide sequence ID" value="NZ_QLII01000001.1"/>
</dbReference>
<accession>A0A327NPL8</accession>
<name>A0A327NPL8_9BACT</name>
<comment type="caution">
    <text evidence="11">The sequence shown here is derived from an EMBL/GenBank/DDBJ whole genome shotgun (WGS) entry which is preliminary data.</text>
</comment>
<dbReference type="GO" id="GO:0006508">
    <property type="term" value="P:proteolysis"/>
    <property type="evidence" value="ECO:0007669"/>
    <property type="project" value="UniProtKB-KW"/>
</dbReference>
<protein>
    <submittedName>
        <fullName evidence="11">Uncharacterized protein</fullName>
    </submittedName>
</protein>
<keyword evidence="4" id="KW-0732">Signal</keyword>
<evidence type="ECO:0000313" key="12">
    <source>
        <dbReference type="Proteomes" id="UP000249016"/>
    </source>
</evidence>
<dbReference type="Pfam" id="PF05572">
    <property type="entry name" value="Peptidase_M43"/>
    <property type="match status" value="1"/>
</dbReference>
<evidence type="ECO:0000256" key="6">
    <source>
        <dbReference type="ARBA" id="ARBA00022833"/>
    </source>
</evidence>
<keyword evidence="3" id="KW-0479">Metal-binding</keyword>
<keyword evidence="6" id="KW-0862">Zinc</keyword>
<dbReference type="PANTHER" id="PTHR47466">
    <property type="match status" value="1"/>
</dbReference>
<evidence type="ECO:0000313" key="11">
    <source>
        <dbReference type="EMBL" id="RAI76675.1"/>
    </source>
</evidence>
<dbReference type="EMBL" id="QLII01000001">
    <property type="protein sequence ID" value="RAI76675.1"/>
    <property type="molecule type" value="Genomic_DNA"/>
</dbReference>
<dbReference type="GO" id="GO:0046872">
    <property type="term" value="F:metal ion binding"/>
    <property type="evidence" value="ECO:0007669"/>
    <property type="project" value="UniProtKB-KW"/>
</dbReference>
<dbReference type="Gene3D" id="3.40.390.10">
    <property type="entry name" value="Collagenase (Catalytic Domain)"/>
    <property type="match status" value="1"/>
</dbReference>
<dbReference type="AlphaFoldDB" id="A0A327NPL8"/>
<reference evidence="11 12" key="1">
    <citation type="submission" date="2018-06" db="EMBL/GenBank/DDBJ databases">
        <title>Spirosoma sp. HMF3257 Genome sequencing and assembly.</title>
        <authorList>
            <person name="Kang H."/>
            <person name="Cha I."/>
            <person name="Kim H."/>
            <person name="Kang J."/>
            <person name="Joh K."/>
        </authorList>
    </citation>
    <scope>NUCLEOTIDE SEQUENCE [LARGE SCALE GENOMIC DNA]</scope>
    <source>
        <strain evidence="11 12">HMF3257</strain>
    </source>
</reference>
<evidence type="ECO:0000256" key="2">
    <source>
        <dbReference type="ARBA" id="ARBA00022670"/>
    </source>
</evidence>
<sequence length="568" mass="60066">MKYSLLILIPLLTIPWTALGQTNLSKAPVCGFGLLLQQQRTRDPLFAQRLNQSEAIFQQQIARQHGARMAQETIYTLPVVVHVIHNGEAIGTANNPSDAAIQAMIGVLNAGFRKSFPQSGGVDVGIQFQLAIRSPQCGSATGINRVNGSGVTNYTSGGIAVGTYGGSADEVAVKALSRWPNTDYINIWIVNKINGDANAGGFAFFPEYNSALNDGIVVCAGTVTGTNKTIVHEMGHVFNLYHTFYDDANETTCPSSASCAATGDRVCDTEPVLNVSCGTTPNTCTGAAFLIADVSLNYTVKNNYMGYTTCQWMFTQGQKDRMRAALLAFRGGLLSSGGLMAPTASPPTVCSVSAANGLSPYYGVGRLTFNTLDVYSNSSMADGGFYVDRSCNQRTILTRGQSYSLVVQGTYNNYQYLRAYIDYNADGDFNDTGETLMTTSAGSTTATVTIPASGVTMNTALRLRVIADNPNGIAPAACTLNGTVAEGVGQIEDYTVVIIPRTVISIASGSWTAPSTWSCTCVPVATDIVSIQSTHTVSISSGLKQALSLTLQGKLQYAPGGQLQLAGN</sequence>
<dbReference type="PANTHER" id="PTHR47466:SF1">
    <property type="entry name" value="METALLOPROTEASE MEP1 (AFU_ORTHOLOGUE AFUA_1G07730)-RELATED"/>
    <property type="match status" value="1"/>
</dbReference>
<evidence type="ECO:0000256" key="5">
    <source>
        <dbReference type="ARBA" id="ARBA00022801"/>
    </source>
</evidence>
<dbReference type="SUPFAM" id="SSF55486">
    <property type="entry name" value="Metalloproteases ('zincins'), catalytic domain"/>
    <property type="match status" value="1"/>
</dbReference>
<feature type="domain" description="GEVED" evidence="10">
    <location>
        <begin position="416"/>
        <end position="496"/>
    </location>
</feature>
<keyword evidence="5" id="KW-0378">Hydrolase</keyword>
<evidence type="ECO:0000259" key="9">
    <source>
        <dbReference type="Pfam" id="PF05572"/>
    </source>
</evidence>
<evidence type="ECO:0000259" key="10">
    <source>
        <dbReference type="Pfam" id="PF20009"/>
    </source>
</evidence>
<keyword evidence="7" id="KW-0482">Metalloprotease</keyword>
<evidence type="ECO:0000256" key="4">
    <source>
        <dbReference type="ARBA" id="ARBA00022729"/>
    </source>
</evidence>
<keyword evidence="8" id="KW-1015">Disulfide bond</keyword>
<evidence type="ECO:0000256" key="1">
    <source>
        <dbReference type="ARBA" id="ARBA00008721"/>
    </source>
</evidence>
<evidence type="ECO:0000256" key="3">
    <source>
        <dbReference type="ARBA" id="ARBA00022723"/>
    </source>
</evidence>
<keyword evidence="12" id="KW-1185">Reference proteome</keyword>
<keyword evidence="2" id="KW-0645">Protease</keyword>
<dbReference type="Pfam" id="PF20009">
    <property type="entry name" value="GEVED"/>
    <property type="match status" value="1"/>
</dbReference>
<dbReference type="InterPro" id="IPR008754">
    <property type="entry name" value="Peptidase_M43"/>
</dbReference>
<dbReference type="GO" id="GO:0008237">
    <property type="term" value="F:metallopeptidase activity"/>
    <property type="evidence" value="ECO:0007669"/>
    <property type="project" value="UniProtKB-KW"/>
</dbReference>
<dbReference type="InterPro" id="IPR024079">
    <property type="entry name" value="MetalloPept_cat_dom_sf"/>
</dbReference>
<gene>
    <name evidence="11" type="ORF">HMF3257_25420</name>
</gene>
<evidence type="ECO:0000256" key="8">
    <source>
        <dbReference type="ARBA" id="ARBA00023157"/>
    </source>
</evidence>